<comment type="caution">
    <text evidence="3">The sequence shown here is derived from an EMBL/GenBank/DDBJ whole genome shotgun (WGS) entry which is preliminary data.</text>
</comment>
<dbReference type="AlphaFoldDB" id="A0A7X2NHI0"/>
<dbReference type="EMBL" id="VUMO01000009">
    <property type="protein sequence ID" value="MSS20173.1"/>
    <property type="molecule type" value="Genomic_DNA"/>
</dbReference>
<dbReference type="Pfam" id="PF00498">
    <property type="entry name" value="FHA"/>
    <property type="match status" value="2"/>
</dbReference>
<feature type="domain" description="FHA" evidence="2">
    <location>
        <begin position="258"/>
        <end position="309"/>
    </location>
</feature>
<feature type="region of interest" description="Disordered" evidence="1">
    <location>
        <begin position="162"/>
        <end position="182"/>
    </location>
</feature>
<dbReference type="PANTHER" id="PTHR23308">
    <property type="entry name" value="NUCLEAR INHIBITOR OF PROTEIN PHOSPHATASE-1"/>
    <property type="match status" value="1"/>
</dbReference>
<name>A0A7X2NHI0_9FIRM</name>
<evidence type="ECO:0000313" key="3">
    <source>
        <dbReference type="EMBL" id="MSS20173.1"/>
    </source>
</evidence>
<proteinExistence type="predicted"/>
<protein>
    <submittedName>
        <fullName evidence="3">FHA domain-containing protein</fullName>
    </submittedName>
</protein>
<feature type="domain" description="FHA" evidence="2">
    <location>
        <begin position="30"/>
        <end position="80"/>
    </location>
</feature>
<sequence length="334" mass="36504">MGELMMSKKMMVPAVLECEGQEISIETSPFNIGSFENLCQLTIEGEEIAPIHCCIVLDQGEWQIIDQKGLGGVDVNGERMDPGAARTLQNGDKIGIGTKTFTFASMTTLFAQGEVEALEEDYRAMMATGDDAQAQALIEKLSQKVAWVKQIAGIDTTDDAARVESEPVVEVEPVSEAEPSVENWEGAVENEAHDDAPASPQIDAPEEQAGSVLANRRVRTVDPDEIHLSQSGQAAPVYGHFISKDPTVPGFEINKTPFTIGRGRTCDHVMKYRGISRQHATVLRDDRQPYLLIRDEGSTNGTYVNGVQLNAQEERPIHPGDVVAFFETAFTVQK</sequence>
<keyword evidence="4" id="KW-1185">Reference proteome</keyword>
<evidence type="ECO:0000259" key="2">
    <source>
        <dbReference type="PROSITE" id="PS50006"/>
    </source>
</evidence>
<dbReference type="PROSITE" id="PS50006">
    <property type="entry name" value="FHA_DOMAIN"/>
    <property type="match status" value="2"/>
</dbReference>
<evidence type="ECO:0000256" key="1">
    <source>
        <dbReference type="SAM" id="MobiDB-lite"/>
    </source>
</evidence>
<evidence type="ECO:0000313" key="4">
    <source>
        <dbReference type="Proteomes" id="UP000461754"/>
    </source>
</evidence>
<organism evidence="3 4">
    <name type="scientific">Pseudoramibacter porci</name>
    <dbReference type="NCBI Taxonomy" id="2606631"/>
    <lineage>
        <taxon>Bacteria</taxon>
        <taxon>Bacillati</taxon>
        <taxon>Bacillota</taxon>
        <taxon>Clostridia</taxon>
        <taxon>Eubacteriales</taxon>
        <taxon>Eubacteriaceae</taxon>
        <taxon>Pseudoramibacter</taxon>
    </lineage>
</organism>
<dbReference type="Gene3D" id="2.60.200.20">
    <property type="match status" value="2"/>
</dbReference>
<dbReference type="InterPro" id="IPR000253">
    <property type="entry name" value="FHA_dom"/>
</dbReference>
<dbReference type="InterPro" id="IPR008984">
    <property type="entry name" value="SMAD_FHA_dom_sf"/>
</dbReference>
<dbReference type="InterPro" id="IPR050923">
    <property type="entry name" value="Cell_Proc_Reg/RNA_Proc"/>
</dbReference>
<dbReference type="SMART" id="SM00240">
    <property type="entry name" value="FHA"/>
    <property type="match status" value="2"/>
</dbReference>
<gene>
    <name evidence="3" type="ORF">FYJ52_07165</name>
</gene>
<dbReference type="SUPFAM" id="SSF49879">
    <property type="entry name" value="SMAD/FHA domain"/>
    <property type="match status" value="2"/>
</dbReference>
<reference evidence="3 4" key="1">
    <citation type="submission" date="2019-08" db="EMBL/GenBank/DDBJ databases">
        <title>In-depth cultivation of the pig gut microbiome towards novel bacterial diversity and tailored functional studies.</title>
        <authorList>
            <person name="Wylensek D."/>
            <person name="Hitch T.C.A."/>
            <person name="Clavel T."/>
        </authorList>
    </citation>
    <scope>NUCLEOTIDE SEQUENCE [LARGE SCALE GENOMIC DNA]</scope>
    <source>
        <strain evidence="3 4">RF-744-FAT-4</strain>
    </source>
</reference>
<dbReference type="CDD" id="cd00060">
    <property type="entry name" value="FHA"/>
    <property type="match status" value="2"/>
</dbReference>
<dbReference type="Proteomes" id="UP000461754">
    <property type="component" value="Unassembled WGS sequence"/>
</dbReference>
<accession>A0A7X2NHI0</accession>